<gene>
    <name evidence="1" type="ORF">SAMN05661099_3427</name>
</gene>
<dbReference type="RefSeq" id="WP_079703931.1">
    <property type="nucleotide sequence ID" value="NZ_FUYR01000006.1"/>
</dbReference>
<evidence type="ECO:0000313" key="1">
    <source>
        <dbReference type="EMBL" id="SKB91293.1"/>
    </source>
</evidence>
<evidence type="ECO:0000313" key="2">
    <source>
        <dbReference type="Proteomes" id="UP000189981"/>
    </source>
</evidence>
<dbReference type="Pfam" id="PF12864">
    <property type="entry name" value="DUF3822"/>
    <property type="match status" value="1"/>
</dbReference>
<dbReference type="OrthoDB" id="765136at2"/>
<dbReference type="STRING" id="572036.SAMN05661099_3427"/>
<sequence>MNKLLYLSDDDLQSQLAARYDLLVQIGLETFQYAIIDKQINQVKVLAEYELTLPAQNKDIIKAIEGLPEANRQFKFAFNSVKIAFNSSDFTFIPADLYQEGIREEYGKYLNPTGSSELLVNNIASAEIKNIVAIDSDLNSGLNKIFHRPRIYNQAYPFIEGVQKYLNREDETACFFDIQPKQFQVAVYKHFNLEFYNSFEYANPDEFNYYLLHLIDSANIDTEKTPIILTGKVSSTDDVHQRLEKYFSDIRFIESNDLSKYSDQMGKDKPNAFFTLFSLQLCE</sequence>
<organism evidence="1 2">
    <name type="scientific">Daejeonella lutea</name>
    <dbReference type="NCBI Taxonomy" id="572036"/>
    <lineage>
        <taxon>Bacteria</taxon>
        <taxon>Pseudomonadati</taxon>
        <taxon>Bacteroidota</taxon>
        <taxon>Sphingobacteriia</taxon>
        <taxon>Sphingobacteriales</taxon>
        <taxon>Sphingobacteriaceae</taxon>
        <taxon>Daejeonella</taxon>
    </lineage>
</organism>
<dbReference type="Proteomes" id="UP000189981">
    <property type="component" value="Unassembled WGS sequence"/>
</dbReference>
<accession>A0A1T5F545</accession>
<dbReference type="InterPro" id="IPR024213">
    <property type="entry name" value="DUF3822"/>
</dbReference>
<dbReference type="Gene3D" id="3.30.420.250">
    <property type="match status" value="1"/>
</dbReference>
<reference evidence="2" key="1">
    <citation type="submission" date="2017-02" db="EMBL/GenBank/DDBJ databases">
        <authorList>
            <person name="Varghese N."/>
            <person name="Submissions S."/>
        </authorList>
    </citation>
    <scope>NUCLEOTIDE SEQUENCE [LARGE SCALE GENOMIC DNA]</scope>
    <source>
        <strain evidence="2">DSM 22385</strain>
    </source>
</reference>
<protein>
    <recommendedName>
        <fullName evidence="3">DUF3822 domain-containing protein</fullName>
    </recommendedName>
</protein>
<keyword evidence="2" id="KW-1185">Reference proteome</keyword>
<evidence type="ECO:0008006" key="3">
    <source>
        <dbReference type="Google" id="ProtNLM"/>
    </source>
</evidence>
<dbReference type="CDD" id="cd24013">
    <property type="entry name" value="ASKHA_ATPase_BT3980-like"/>
    <property type="match status" value="1"/>
</dbReference>
<dbReference type="Gene3D" id="3.30.420.260">
    <property type="match status" value="1"/>
</dbReference>
<name>A0A1T5F545_9SPHI</name>
<proteinExistence type="predicted"/>
<dbReference type="EMBL" id="FUYR01000006">
    <property type="protein sequence ID" value="SKB91293.1"/>
    <property type="molecule type" value="Genomic_DNA"/>
</dbReference>
<dbReference type="AlphaFoldDB" id="A0A1T5F545"/>